<dbReference type="AlphaFoldDB" id="A0AA42TGG6"/>
<sequence length="80" mass="8963">MTTARPRKRDNKRLKLLIDFALKEGWAVTRTSVGHLKFTKPGLPPIYTGATPDDLRAGLIARARLRHRPETTTREANANG</sequence>
<organism evidence="1 2">
    <name type="scientific">Stutzerimonas stutzeri</name>
    <name type="common">Pseudomonas stutzeri</name>
    <dbReference type="NCBI Taxonomy" id="316"/>
    <lineage>
        <taxon>Bacteria</taxon>
        <taxon>Pseudomonadati</taxon>
        <taxon>Pseudomonadota</taxon>
        <taxon>Gammaproteobacteria</taxon>
        <taxon>Pseudomonadales</taxon>
        <taxon>Pseudomonadaceae</taxon>
        <taxon>Stutzerimonas</taxon>
    </lineage>
</organism>
<proteinExistence type="predicted"/>
<protein>
    <submittedName>
        <fullName evidence="1">Type II toxin-antitoxin system HicA family toxin</fullName>
    </submittedName>
</protein>
<accession>A0AA42TGG6</accession>
<evidence type="ECO:0000313" key="1">
    <source>
        <dbReference type="EMBL" id="MDH1237911.1"/>
    </source>
</evidence>
<evidence type="ECO:0000313" key="2">
    <source>
        <dbReference type="Proteomes" id="UP001158500"/>
    </source>
</evidence>
<dbReference type="EMBL" id="JAOCAE010000014">
    <property type="protein sequence ID" value="MDH1237911.1"/>
    <property type="molecule type" value="Genomic_DNA"/>
</dbReference>
<dbReference type="RefSeq" id="WP_279641786.1">
    <property type="nucleotide sequence ID" value="NZ_JAOCAE010000014.1"/>
</dbReference>
<dbReference type="Proteomes" id="UP001158500">
    <property type="component" value="Unassembled WGS sequence"/>
</dbReference>
<comment type="caution">
    <text evidence="1">The sequence shown here is derived from an EMBL/GenBank/DDBJ whole genome shotgun (WGS) entry which is preliminary data.</text>
</comment>
<gene>
    <name evidence="1" type="ORF">N5C32_17925</name>
</gene>
<reference evidence="1" key="1">
    <citation type="submission" date="2022-09" db="EMBL/GenBank/DDBJ databases">
        <title>Intensive care unit water sources are persistently colonized with multi-drug resistant bacteria and are the site of extensive horizontal gene transfer of antibiotic resistance genes.</title>
        <authorList>
            <person name="Diorio-Toth L."/>
        </authorList>
    </citation>
    <scope>NUCLEOTIDE SEQUENCE</scope>
    <source>
        <strain evidence="1">GD03947</strain>
    </source>
</reference>
<name>A0AA42TGG6_STUST</name>